<dbReference type="AlphaFoldDB" id="A0A1D7QGS4"/>
<keyword evidence="7" id="KW-0645">Protease</keyword>
<dbReference type="GO" id="GO:0016020">
    <property type="term" value="C:membrane"/>
    <property type="evidence" value="ECO:0007669"/>
    <property type="project" value="UniProtKB-SubCell"/>
</dbReference>
<dbReference type="Gene3D" id="1.20.1540.10">
    <property type="entry name" value="Rhomboid-like"/>
    <property type="match status" value="1"/>
</dbReference>
<evidence type="ECO:0000256" key="5">
    <source>
        <dbReference type="SAM" id="Phobius"/>
    </source>
</evidence>
<gene>
    <name evidence="7" type="ORF">BFS30_12170</name>
</gene>
<evidence type="ECO:0000313" key="8">
    <source>
        <dbReference type="Proteomes" id="UP000094313"/>
    </source>
</evidence>
<feature type="transmembrane region" description="Helical" evidence="5">
    <location>
        <begin position="89"/>
        <end position="107"/>
    </location>
</feature>
<dbReference type="OrthoDB" id="9807874at2"/>
<dbReference type="PANTHER" id="PTHR43066">
    <property type="entry name" value="RHOMBOID-RELATED PROTEIN"/>
    <property type="match status" value="1"/>
</dbReference>
<dbReference type="GO" id="GO:0004252">
    <property type="term" value="F:serine-type endopeptidase activity"/>
    <property type="evidence" value="ECO:0007669"/>
    <property type="project" value="InterPro"/>
</dbReference>
<dbReference type="Proteomes" id="UP000094313">
    <property type="component" value="Chromosome"/>
</dbReference>
<dbReference type="EMBL" id="CP017141">
    <property type="protein sequence ID" value="AOM77861.1"/>
    <property type="molecule type" value="Genomic_DNA"/>
</dbReference>
<keyword evidence="2 5" id="KW-0812">Transmembrane</keyword>
<dbReference type="KEGG" id="psty:BFS30_12170"/>
<dbReference type="Pfam" id="PF01694">
    <property type="entry name" value="Rhomboid"/>
    <property type="match status" value="1"/>
</dbReference>
<feature type="transmembrane region" description="Helical" evidence="5">
    <location>
        <begin position="153"/>
        <end position="175"/>
    </location>
</feature>
<feature type="domain" description="Peptidase S54 rhomboid" evidence="6">
    <location>
        <begin position="49"/>
        <end position="234"/>
    </location>
</feature>
<dbReference type="InterPro" id="IPR022764">
    <property type="entry name" value="Peptidase_S54_rhomboid_dom"/>
</dbReference>
<accession>A0A1D7QGS4</accession>
<evidence type="ECO:0000259" key="6">
    <source>
        <dbReference type="Pfam" id="PF01694"/>
    </source>
</evidence>
<dbReference type="InterPro" id="IPR035952">
    <property type="entry name" value="Rhomboid-like_sf"/>
</dbReference>
<keyword evidence="4 5" id="KW-0472">Membrane</keyword>
<protein>
    <submittedName>
        <fullName evidence="7">Rhomboid family intramembrane serine protease</fullName>
    </submittedName>
</protein>
<dbReference type="GO" id="GO:0006508">
    <property type="term" value="P:proteolysis"/>
    <property type="evidence" value="ECO:0007669"/>
    <property type="project" value="UniProtKB-KW"/>
</dbReference>
<proteinExistence type="predicted"/>
<reference evidence="7 8" key="1">
    <citation type="submission" date="2016-08" db="EMBL/GenBank/DDBJ databases">
        <authorList>
            <person name="Seilhamer J.J."/>
        </authorList>
    </citation>
    <scope>NUCLEOTIDE SEQUENCE [LARGE SCALE GENOMIC DNA]</scope>
    <source>
        <strain evidence="7 8">DX4</strain>
    </source>
</reference>
<feature type="transmembrane region" description="Helical" evidence="5">
    <location>
        <begin position="12"/>
        <end position="30"/>
    </location>
</feature>
<evidence type="ECO:0000256" key="1">
    <source>
        <dbReference type="ARBA" id="ARBA00004141"/>
    </source>
</evidence>
<keyword evidence="3 5" id="KW-1133">Transmembrane helix</keyword>
<feature type="transmembrane region" description="Helical" evidence="5">
    <location>
        <begin position="219"/>
        <end position="237"/>
    </location>
</feature>
<name>A0A1D7QGS4_9SPHI</name>
<dbReference type="PANTHER" id="PTHR43066:SF11">
    <property type="entry name" value="PEPTIDASE S54 RHOMBOID DOMAIN-CONTAINING PROTEIN"/>
    <property type="match status" value="1"/>
</dbReference>
<evidence type="ECO:0000256" key="3">
    <source>
        <dbReference type="ARBA" id="ARBA00022989"/>
    </source>
</evidence>
<keyword evidence="8" id="KW-1185">Reference proteome</keyword>
<evidence type="ECO:0000313" key="7">
    <source>
        <dbReference type="EMBL" id="AOM77861.1"/>
    </source>
</evidence>
<evidence type="ECO:0000256" key="4">
    <source>
        <dbReference type="ARBA" id="ARBA00023136"/>
    </source>
</evidence>
<dbReference type="SUPFAM" id="SSF144091">
    <property type="entry name" value="Rhomboid-like"/>
    <property type="match status" value="1"/>
</dbReference>
<sequence>MNNIHIPPVVKNLLIINVLFFAAKYFLGTSGMDLGRMLGVYYFDSPYFRVWQLITYMFMHGDLGHIFFNMFALFMFGGVLESRWGAKRFINFYLITGLGAVALQMGVQAYEVYQITGSAINNPVTVDLGATMGANMDAIAIPGISDMGKQTLIGIYGFPMVGASGAIFGLLVAFGMLYPNTEMYIMFIPIPVKAKYIIPVYILVELSLGVARVPGDSIAHYAHLGGALLGFILVKLWKDKDNNRFYKYYE</sequence>
<keyword evidence="7" id="KW-0378">Hydrolase</keyword>
<feature type="transmembrane region" description="Helical" evidence="5">
    <location>
        <begin position="50"/>
        <end position="77"/>
    </location>
</feature>
<comment type="subcellular location">
    <subcellularLocation>
        <location evidence="1">Membrane</location>
        <topology evidence="1">Multi-pass membrane protein</topology>
    </subcellularLocation>
</comment>
<dbReference type="RefSeq" id="WP_069379549.1">
    <property type="nucleotide sequence ID" value="NZ_CP017141.1"/>
</dbReference>
<evidence type="ECO:0000256" key="2">
    <source>
        <dbReference type="ARBA" id="ARBA00022692"/>
    </source>
</evidence>
<organism evidence="7 8">
    <name type="scientific">Pedobacter steynii</name>
    <dbReference type="NCBI Taxonomy" id="430522"/>
    <lineage>
        <taxon>Bacteria</taxon>
        <taxon>Pseudomonadati</taxon>
        <taxon>Bacteroidota</taxon>
        <taxon>Sphingobacteriia</taxon>
        <taxon>Sphingobacteriales</taxon>
        <taxon>Sphingobacteriaceae</taxon>
        <taxon>Pedobacter</taxon>
    </lineage>
</organism>